<evidence type="ECO:0000256" key="1">
    <source>
        <dbReference type="SAM" id="MobiDB-lite"/>
    </source>
</evidence>
<evidence type="ECO:0000256" key="2">
    <source>
        <dbReference type="SAM" id="Phobius"/>
    </source>
</evidence>
<dbReference type="AlphaFoldDB" id="A0A7C9CYM5"/>
<organism evidence="3">
    <name type="scientific">Opuntia streptacantha</name>
    <name type="common">Prickly pear cactus</name>
    <name type="synonym">Opuntia cardona</name>
    <dbReference type="NCBI Taxonomy" id="393608"/>
    <lineage>
        <taxon>Eukaryota</taxon>
        <taxon>Viridiplantae</taxon>
        <taxon>Streptophyta</taxon>
        <taxon>Embryophyta</taxon>
        <taxon>Tracheophyta</taxon>
        <taxon>Spermatophyta</taxon>
        <taxon>Magnoliopsida</taxon>
        <taxon>eudicotyledons</taxon>
        <taxon>Gunneridae</taxon>
        <taxon>Pentapetalae</taxon>
        <taxon>Caryophyllales</taxon>
        <taxon>Cactineae</taxon>
        <taxon>Cactaceae</taxon>
        <taxon>Opuntioideae</taxon>
        <taxon>Opuntia</taxon>
    </lineage>
</organism>
<evidence type="ECO:0000313" key="3">
    <source>
        <dbReference type="EMBL" id="MBA4626544.1"/>
    </source>
</evidence>
<reference evidence="3" key="1">
    <citation type="journal article" date="2013" name="J. Plant Res.">
        <title>Effect of fungi and light on seed germination of three Opuntia species from semiarid lands of central Mexico.</title>
        <authorList>
            <person name="Delgado-Sanchez P."/>
            <person name="Jimenez-Bremont J.F."/>
            <person name="Guerrero-Gonzalez Mde L."/>
            <person name="Flores J."/>
        </authorList>
    </citation>
    <scope>NUCLEOTIDE SEQUENCE</scope>
    <source>
        <tissue evidence="3">Cladode</tissue>
    </source>
</reference>
<accession>A0A7C9CYM5</accession>
<feature type="compositionally biased region" description="Basic and acidic residues" evidence="1">
    <location>
        <begin position="1"/>
        <end position="10"/>
    </location>
</feature>
<name>A0A7C9CYM5_OPUST</name>
<proteinExistence type="predicted"/>
<keyword evidence="2" id="KW-0472">Membrane</keyword>
<keyword evidence="2" id="KW-0812">Transmembrane</keyword>
<feature type="transmembrane region" description="Helical" evidence="2">
    <location>
        <begin position="45"/>
        <end position="65"/>
    </location>
</feature>
<feature type="region of interest" description="Disordered" evidence="1">
    <location>
        <begin position="1"/>
        <end position="31"/>
    </location>
</feature>
<dbReference type="EMBL" id="GISG01056987">
    <property type="protein sequence ID" value="MBA4626544.1"/>
    <property type="molecule type" value="Transcribed_RNA"/>
</dbReference>
<reference evidence="3" key="2">
    <citation type="submission" date="2020-07" db="EMBL/GenBank/DDBJ databases">
        <authorList>
            <person name="Vera ALvarez R."/>
            <person name="Arias-Moreno D.M."/>
            <person name="Jimenez-Jacinto V."/>
            <person name="Jimenez-Bremont J.F."/>
            <person name="Swaminathan K."/>
            <person name="Moose S.P."/>
            <person name="Guerrero-Gonzalez M.L."/>
            <person name="Marino-Ramirez L."/>
            <person name="Landsman D."/>
            <person name="Rodriguez-Kessler M."/>
            <person name="Delgado-Sanchez P."/>
        </authorList>
    </citation>
    <scope>NUCLEOTIDE SEQUENCE</scope>
    <source>
        <tissue evidence="3">Cladode</tissue>
    </source>
</reference>
<protein>
    <submittedName>
        <fullName evidence="3">Uncharacterized protein</fullName>
    </submittedName>
</protein>
<feature type="compositionally biased region" description="Polar residues" evidence="1">
    <location>
        <begin position="11"/>
        <end position="22"/>
    </location>
</feature>
<sequence>MFYSSRHENTSRIQCKSTPRRTNSWDHDQQTPSHGKIIKLLIATWYYNILSLGIILLSNTILLIGGQPMRDLPNYGFLYVTSVTMSIQYKHASGELLLHPKYVRLGKTRLKTRIPLNERESDPAVSRYSST</sequence>
<keyword evidence="2" id="KW-1133">Transmembrane helix</keyword>